<gene>
    <name evidence="5" type="ORF">DWV08_11500</name>
    <name evidence="6" type="ORF">DXU92_03250</name>
</gene>
<evidence type="ECO:0000313" key="5">
    <source>
        <dbReference type="EMBL" id="AXK46172.1"/>
    </source>
</evidence>
<proteinExistence type="predicted"/>
<evidence type="ECO:0000313" key="6">
    <source>
        <dbReference type="EMBL" id="RRR23912.1"/>
    </source>
</evidence>
<dbReference type="PANTHER" id="PTHR43464:SF19">
    <property type="entry name" value="UBIQUINONE BIOSYNTHESIS O-METHYLTRANSFERASE, MITOCHONDRIAL"/>
    <property type="match status" value="1"/>
</dbReference>
<reference evidence="5 7" key="1">
    <citation type="submission" date="2018-07" db="EMBL/GenBank/DDBJ databases">
        <title>Brachybacterium saurashtrense DSM 23186 genome sequence.</title>
        <authorList>
            <person name="Guo L."/>
        </authorList>
    </citation>
    <scope>NUCLEOTIDE SEQUENCE [LARGE SCALE GENOMIC DNA]</scope>
    <source>
        <strain evidence="5 7">DSM 23186</strain>
    </source>
</reference>
<dbReference type="EMBL" id="CP031356">
    <property type="protein sequence ID" value="AXK46172.1"/>
    <property type="molecule type" value="Genomic_DNA"/>
</dbReference>
<dbReference type="OrthoDB" id="9805171at2"/>
<keyword evidence="7" id="KW-1185">Reference proteome</keyword>
<organism evidence="6 8">
    <name type="scientific">Brachybacterium saurashtrense</name>
    <dbReference type="NCBI Taxonomy" id="556288"/>
    <lineage>
        <taxon>Bacteria</taxon>
        <taxon>Bacillati</taxon>
        <taxon>Actinomycetota</taxon>
        <taxon>Actinomycetes</taxon>
        <taxon>Micrococcales</taxon>
        <taxon>Dermabacteraceae</taxon>
        <taxon>Brachybacterium</taxon>
    </lineage>
</organism>
<dbReference type="Proteomes" id="UP000282185">
    <property type="component" value="Unassembled WGS sequence"/>
</dbReference>
<keyword evidence="1 6" id="KW-0489">Methyltransferase</keyword>
<keyword evidence="3" id="KW-0949">S-adenosyl-L-methionine</keyword>
<evidence type="ECO:0000256" key="2">
    <source>
        <dbReference type="ARBA" id="ARBA00022679"/>
    </source>
</evidence>
<evidence type="ECO:0000256" key="1">
    <source>
        <dbReference type="ARBA" id="ARBA00022603"/>
    </source>
</evidence>
<dbReference type="Gene3D" id="3.40.50.150">
    <property type="entry name" value="Vaccinia Virus protein VP39"/>
    <property type="match status" value="1"/>
</dbReference>
<dbReference type="EMBL" id="QSWH01000002">
    <property type="protein sequence ID" value="RRR23912.1"/>
    <property type="molecule type" value="Genomic_DNA"/>
</dbReference>
<dbReference type="InterPro" id="IPR041698">
    <property type="entry name" value="Methyltransf_25"/>
</dbReference>
<name>A0A345YQH0_9MICO</name>
<feature type="domain" description="Methyltransferase" evidence="4">
    <location>
        <begin position="52"/>
        <end position="144"/>
    </location>
</feature>
<sequence>MTASPHSRPDDPAPDALFAEPRLAACYDTFDGERDDLDHYQQILAELGARTVIDVGCGTGSLATRLAADGLRVTGVDPALASLEVAQGKPCAGEVRWIHGTAQDLPRLGADAAVMTGNVAQVFLTDQAWAETLQAIRAALRDGGALVFESRRPQRRAWEDWQAETGESVHDVPGIGRVLSRPRAFEVALPLVTFSDEFRFEDGTVLTSTSTLRWRDETELRDTLADAGFAIEEIREAPDRPGRELVVLARAV</sequence>
<dbReference type="Pfam" id="PF13649">
    <property type="entry name" value="Methyltransf_25"/>
    <property type="match status" value="1"/>
</dbReference>
<evidence type="ECO:0000313" key="7">
    <source>
        <dbReference type="Proteomes" id="UP000254236"/>
    </source>
</evidence>
<evidence type="ECO:0000259" key="4">
    <source>
        <dbReference type="Pfam" id="PF13649"/>
    </source>
</evidence>
<dbReference type="PANTHER" id="PTHR43464">
    <property type="entry name" value="METHYLTRANSFERASE"/>
    <property type="match status" value="1"/>
</dbReference>
<reference evidence="6 8" key="2">
    <citation type="submission" date="2018-08" db="EMBL/GenBank/DDBJ databases">
        <title>Brachybacterium saurashtrense DSM 23186.</title>
        <authorList>
            <person name="Li Y."/>
        </authorList>
    </citation>
    <scope>NUCLEOTIDE SEQUENCE [LARGE SCALE GENOMIC DNA]</scope>
    <source>
        <strain evidence="6 8">DSM 23186</strain>
    </source>
</reference>
<evidence type="ECO:0000256" key="3">
    <source>
        <dbReference type="ARBA" id="ARBA00022691"/>
    </source>
</evidence>
<protein>
    <submittedName>
        <fullName evidence="6">Class I SAM-dependent methyltransferase</fullName>
    </submittedName>
</protein>
<dbReference type="CDD" id="cd02440">
    <property type="entry name" value="AdoMet_MTases"/>
    <property type="match status" value="1"/>
</dbReference>
<dbReference type="GO" id="GO:0032259">
    <property type="term" value="P:methylation"/>
    <property type="evidence" value="ECO:0007669"/>
    <property type="project" value="UniProtKB-KW"/>
</dbReference>
<keyword evidence="2" id="KW-0808">Transferase</keyword>
<evidence type="ECO:0000313" key="8">
    <source>
        <dbReference type="Proteomes" id="UP000282185"/>
    </source>
</evidence>
<dbReference type="AlphaFoldDB" id="A0A345YQH0"/>
<dbReference type="Proteomes" id="UP000254236">
    <property type="component" value="Chromosome"/>
</dbReference>
<dbReference type="KEGG" id="bsau:DWV08_11500"/>
<accession>A0A345YQH0</accession>
<dbReference type="SUPFAM" id="SSF53335">
    <property type="entry name" value="S-adenosyl-L-methionine-dependent methyltransferases"/>
    <property type="match status" value="1"/>
</dbReference>
<dbReference type="InterPro" id="IPR029063">
    <property type="entry name" value="SAM-dependent_MTases_sf"/>
</dbReference>
<dbReference type="RefSeq" id="WP_115413922.1">
    <property type="nucleotide sequence ID" value="NZ_CP031356.1"/>
</dbReference>
<dbReference type="GO" id="GO:0008168">
    <property type="term" value="F:methyltransferase activity"/>
    <property type="evidence" value="ECO:0007669"/>
    <property type="project" value="UniProtKB-KW"/>
</dbReference>